<organism evidence="7 8">
    <name type="scientific">Halalkalibacter nanhaiisediminis</name>
    <dbReference type="NCBI Taxonomy" id="688079"/>
    <lineage>
        <taxon>Bacteria</taxon>
        <taxon>Bacillati</taxon>
        <taxon>Bacillota</taxon>
        <taxon>Bacilli</taxon>
        <taxon>Bacillales</taxon>
        <taxon>Bacillaceae</taxon>
        <taxon>Halalkalibacter</taxon>
    </lineage>
</organism>
<name>A0A562QT86_9BACI</name>
<evidence type="ECO:0000256" key="5">
    <source>
        <dbReference type="SAM" id="SignalP"/>
    </source>
</evidence>
<feature type="chain" id="PRO_5038787283" evidence="5">
    <location>
        <begin position="21"/>
        <end position="283"/>
    </location>
</feature>
<keyword evidence="8" id="KW-1185">Reference proteome</keyword>
<evidence type="ECO:0000256" key="3">
    <source>
        <dbReference type="ARBA" id="ARBA00022801"/>
    </source>
</evidence>
<dbReference type="Pfam" id="PF07833">
    <property type="entry name" value="Cu_amine_oxidN1"/>
    <property type="match status" value="1"/>
</dbReference>
<dbReference type="AlphaFoldDB" id="A0A562QT86"/>
<dbReference type="Pfam" id="PF00877">
    <property type="entry name" value="NLPC_P60"/>
    <property type="match status" value="1"/>
</dbReference>
<dbReference type="PANTHER" id="PTHR47053">
    <property type="entry name" value="MUREIN DD-ENDOPEPTIDASE MEPH-RELATED"/>
    <property type="match status" value="1"/>
</dbReference>
<dbReference type="RefSeq" id="WP_144448806.1">
    <property type="nucleotide sequence ID" value="NZ_VLKZ01000001.1"/>
</dbReference>
<evidence type="ECO:0000256" key="1">
    <source>
        <dbReference type="ARBA" id="ARBA00007074"/>
    </source>
</evidence>
<accession>A0A562QT86</accession>
<evidence type="ECO:0000256" key="4">
    <source>
        <dbReference type="ARBA" id="ARBA00022807"/>
    </source>
</evidence>
<gene>
    <name evidence="7" type="ORF">IQ10_00414</name>
</gene>
<keyword evidence="3" id="KW-0378">Hydrolase</keyword>
<reference evidence="7 8" key="1">
    <citation type="journal article" date="2015" name="Stand. Genomic Sci.">
        <title>Genomic Encyclopedia of Bacterial and Archaeal Type Strains, Phase III: the genomes of soil and plant-associated and newly described type strains.</title>
        <authorList>
            <person name="Whitman W.B."/>
            <person name="Woyke T."/>
            <person name="Klenk H.P."/>
            <person name="Zhou Y."/>
            <person name="Lilburn T.G."/>
            <person name="Beck B.J."/>
            <person name="De Vos P."/>
            <person name="Vandamme P."/>
            <person name="Eisen J.A."/>
            <person name="Garrity G."/>
            <person name="Hugenholtz P."/>
            <person name="Kyrpides N.C."/>
        </authorList>
    </citation>
    <scope>NUCLEOTIDE SEQUENCE [LARGE SCALE GENOMIC DNA]</scope>
    <source>
        <strain evidence="7 8">CGMCC 1.10116</strain>
    </source>
</reference>
<dbReference type="EMBL" id="VLKZ01000001">
    <property type="protein sequence ID" value="TWI59991.1"/>
    <property type="molecule type" value="Genomic_DNA"/>
</dbReference>
<dbReference type="InterPro" id="IPR036582">
    <property type="entry name" value="Mao_N_sf"/>
</dbReference>
<dbReference type="PROSITE" id="PS51935">
    <property type="entry name" value="NLPC_P60"/>
    <property type="match status" value="1"/>
</dbReference>
<evidence type="ECO:0000313" key="7">
    <source>
        <dbReference type="EMBL" id="TWI59991.1"/>
    </source>
</evidence>
<dbReference type="InterPro" id="IPR038765">
    <property type="entry name" value="Papain-like_cys_pep_sf"/>
</dbReference>
<feature type="domain" description="NlpC/P60" evidence="6">
    <location>
        <begin position="27"/>
        <end position="148"/>
    </location>
</feature>
<dbReference type="Proteomes" id="UP000315711">
    <property type="component" value="Unassembled WGS sequence"/>
</dbReference>
<dbReference type="InterPro" id="IPR000064">
    <property type="entry name" value="NLP_P60_dom"/>
</dbReference>
<protein>
    <submittedName>
        <fullName evidence="7">Copper amine oxidase-like protein</fullName>
    </submittedName>
</protein>
<dbReference type="Gene3D" id="3.90.1720.10">
    <property type="entry name" value="endopeptidase domain like (from Nostoc punctiforme)"/>
    <property type="match status" value="1"/>
</dbReference>
<keyword evidence="5" id="KW-0732">Signal</keyword>
<dbReference type="SUPFAM" id="SSF55383">
    <property type="entry name" value="Copper amine oxidase, domain N"/>
    <property type="match status" value="1"/>
</dbReference>
<evidence type="ECO:0000259" key="6">
    <source>
        <dbReference type="PROSITE" id="PS51935"/>
    </source>
</evidence>
<dbReference type="Gene3D" id="3.30.457.10">
    <property type="entry name" value="Copper amine oxidase-like, N-terminal domain"/>
    <property type="match status" value="1"/>
</dbReference>
<comment type="similarity">
    <text evidence="1">Belongs to the peptidase C40 family.</text>
</comment>
<dbReference type="GO" id="GO:0006508">
    <property type="term" value="P:proteolysis"/>
    <property type="evidence" value="ECO:0007669"/>
    <property type="project" value="UniProtKB-KW"/>
</dbReference>
<dbReference type="InterPro" id="IPR051202">
    <property type="entry name" value="Peptidase_C40"/>
</dbReference>
<sequence>MFKKYIFLLLTALVTYSAIGTETIYAQSTANQIISAGKEQIGTPYRWGGTTTSGFDCSGFTGYAFAQAGISLPRTAAEQYRVGTSVSRNDLQPGDLVFFRTYNSGPSHNGIYIGNNQFIHSSSSQGITISSLGNSYWNPRYLGARRVISAAQSQPDSQVKAASMASHHNSVTVELNGTALSFDQNPIIVNGSTLVPMRAIFESLGANIEWDGANKQINGVRNDQSVSLIIGQTSAQTNNGSISLNEPAQIINGRTIVPLRFISEALGANVEWNSKESKVIITD</sequence>
<proteinExistence type="inferred from homology"/>
<evidence type="ECO:0000256" key="2">
    <source>
        <dbReference type="ARBA" id="ARBA00022670"/>
    </source>
</evidence>
<keyword evidence="2" id="KW-0645">Protease</keyword>
<dbReference type="InterPro" id="IPR012854">
    <property type="entry name" value="Cu_amine_oxidase-like_N"/>
</dbReference>
<comment type="caution">
    <text evidence="7">The sequence shown here is derived from an EMBL/GenBank/DDBJ whole genome shotgun (WGS) entry which is preliminary data.</text>
</comment>
<dbReference type="OrthoDB" id="9813368at2"/>
<dbReference type="PANTHER" id="PTHR47053:SF1">
    <property type="entry name" value="MUREIN DD-ENDOPEPTIDASE MEPH-RELATED"/>
    <property type="match status" value="1"/>
</dbReference>
<dbReference type="GO" id="GO:0008234">
    <property type="term" value="F:cysteine-type peptidase activity"/>
    <property type="evidence" value="ECO:0007669"/>
    <property type="project" value="UniProtKB-KW"/>
</dbReference>
<keyword evidence="4" id="KW-0788">Thiol protease</keyword>
<dbReference type="SUPFAM" id="SSF54001">
    <property type="entry name" value="Cysteine proteinases"/>
    <property type="match status" value="1"/>
</dbReference>
<evidence type="ECO:0000313" key="8">
    <source>
        <dbReference type="Proteomes" id="UP000315711"/>
    </source>
</evidence>
<feature type="signal peptide" evidence="5">
    <location>
        <begin position="1"/>
        <end position="20"/>
    </location>
</feature>